<keyword evidence="2" id="KW-1185">Reference proteome</keyword>
<reference evidence="1 2" key="1">
    <citation type="journal article" date="2023" name="Arcadia Sci">
        <title>De novo assembly of a long-read Amblyomma americanum tick genome.</title>
        <authorList>
            <person name="Chou S."/>
            <person name="Poskanzer K.E."/>
            <person name="Rollins M."/>
            <person name="Thuy-Boun P.S."/>
        </authorList>
    </citation>
    <scope>NUCLEOTIDE SEQUENCE [LARGE SCALE GENOMIC DNA]</scope>
    <source>
        <strain evidence="1">F_SG_1</strain>
        <tissue evidence="1">Salivary glands</tissue>
    </source>
</reference>
<name>A0AAQ4F370_AMBAM</name>
<dbReference type="Pfam" id="PF15299">
    <property type="entry name" value="ALS2CR8"/>
    <property type="match status" value="1"/>
</dbReference>
<organism evidence="1 2">
    <name type="scientific">Amblyomma americanum</name>
    <name type="common">Lone star tick</name>
    <dbReference type="NCBI Taxonomy" id="6943"/>
    <lineage>
        <taxon>Eukaryota</taxon>
        <taxon>Metazoa</taxon>
        <taxon>Ecdysozoa</taxon>
        <taxon>Arthropoda</taxon>
        <taxon>Chelicerata</taxon>
        <taxon>Arachnida</taxon>
        <taxon>Acari</taxon>
        <taxon>Parasitiformes</taxon>
        <taxon>Ixodida</taxon>
        <taxon>Ixodoidea</taxon>
        <taxon>Ixodidae</taxon>
        <taxon>Amblyomminae</taxon>
        <taxon>Amblyomma</taxon>
    </lineage>
</organism>
<dbReference type="Proteomes" id="UP001321473">
    <property type="component" value="Unassembled WGS sequence"/>
</dbReference>
<dbReference type="AlphaFoldDB" id="A0AAQ4F370"/>
<sequence>MEFNDPEEEDVLRCHLKDLKMTEEAWTGYLDSEEKLSELERDLLKIGVSFKTNHREKYREEKARLLFCTLSALIPITSDVPFRVLFILNKGCLFGKDRHRTYDEAAQTAAEGSTAPEQSVNTFKRKYRKLQASKKKGCTATMQIKCIQLFPDFKVNQSLCSWSVTLSQFTEKHA</sequence>
<accession>A0AAQ4F370</accession>
<dbReference type="InterPro" id="IPR029309">
    <property type="entry name" value="CaRF"/>
</dbReference>
<comment type="caution">
    <text evidence="1">The sequence shown here is derived from an EMBL/GenBank/DDBJ whole genome shotgun (WGS) entry which is preliminary data.</text>
</comment>
<evidence type="ECO:0000313" key="1">
    <source>
        <dbReference type="EMBL" id="KAK8781546.1"/>
    </source>
</evidence>
<evidence type="ECO:0000313" key="2">
    <source>
        <dbReference type="Proteomes" id="UP001321473"/>
    </source>
</evidence>
<dbReference type="EMBL" id="JARKHS020007572">
    <property type="protein sequence ID" value="KAK8781546.1"/>
    <property type="molecule type" value="Genomic_DNA"/>
</dbReference>
<dbReference type="GO" id="GO:0003700">
    <property type="term" value="F:DNA-binding transcription factor activity"/>
    <property type="evidence" value="ECO:0007669"/>
    <property type="project" value="InterPro"/>
</dbReference>
<protein>
    <submittedName>
        <fullName evidence="1">Uncharacterized protein</fullName>
    </submittedName>
</protein>
<proteinExistence type="predicted"/>
<gene>
    <name evidence="1" type="ORF">V5799_017114</name>
</gene>